<dbReference type="AlphaFoldDB" id="A0A0W8CSY5"/>
<protein>
    <submittedName>
        <fullName evidence="3">Uncharacterized protein</fullName>
    </submittedName>
</protein>
<feature type="chain" id="PRO_5006940914" evidence="2">
    <location>
        <begin position="24"/>
        <end position="172"/>
    </location>
</feature>
<feature type="region of interest" description="Disordered" evidence="1">
    <location>
        <begin position="89"/>
        <end position="172"/>
    </location>
</feature>
<evidence type="ECO:0000256" key="1">
    <source>
        <dbReference type="SAM" id="MobiDB-lite"/>
    </source>
</evidence>
<evidence type="ECO:0000256" key="2">
    <source>
        <dbReference type="SAM" id="SignalP"/>
    </source>
</evidence>
<comment type="caution">
    <text evidence="3">The sequence shown here is derived from an EMBL/GenBank/DDBJ whole genome shotgun (WGS) entry which is preliminary data.</text>
</comment>
<feature type="compositionally biased region" description="Acidic residues" evidence="1">
    <location>
        <begin position="113"/>
        <end position="139"/>
    </location>
</feature>
<feature type="compositionally biased region" description="Polar residues" evidence="1">
    <location>
        <begin position="157"/>
        <end position="172"/>
    </location>
</feature>
<feature type="signal peptide" evidence="2">
    <location>
        <begin position="1"/>
        <end position="23"/>
    </location>
</feature>
<gene>
    <name evidence="3" type="ORF">AM588_10001446</name>
</gene>
<keyword evidence="2" id="KW-0732">Signal</keyword>
<proteinExistence type="predicted"/>
<accession>A0A0W8CSY5</accession>
<evidence type="ECO:0000313" key="4">
    <source>
        <dbReference type="Proteomes" id="UP000054636"/>
    </source>
</evidence>
<dbReference type="Proteomes" id="UP000054636">
    <property type="component" value="Unassembled WGS sequence"/>
</dbReference>
<reference evidence="3 4" key="1">
    <citation type="submission" date="2015-11" db="EMBL/GenBank/DDBJ databases">
        <title>Genomes and virulence difference between two physiological races of Phytophthora nicotianae.</title>
        <authorList>
            <person name="Liu H."/>
            <person name="Ma X."/>
            <person name="Yu H."/>
            <person name="Fang D."/>
            <person name="Li Y."/>
            <person name="Wang X."/>
            <person name="Wang W."/>
            <person name="Dong Y."/>
            <person name="Xiao B."/>
        </authorList>
    </citation>
    <scope>NUCLEOTIDE SEQUENCE [LARGE SCALE GENOMIC DNA]</scope>
    <source>
        <strain evidence="4">race 1</strain>
    </source>
</reference>
<sequence length="172" mass="18467">MFTMIRLSVLLAAAGITLNHVDAVFLRQHESVRDLSTLETSESGSTDALDSFSDRFLASIDSSSGFGDSDDSGEGVSVDRLLVQDVISSDLTDESEDGSTFLGRPTVRKSLDSSEEVDNESNDDVTASEDSEDDSEDNVDTPYQPGTIKPAPIDISASASQGFDKSSLSWWK</sequence>
<name>A0A0W8CSY5_PHYNI</name>
<organism evidence="3 4">
    <name type="scientific">Phytophthora nicotianae</name>
    <name type="common">Potato buckeye rot agent</name>
    <name type="synonym">Phytophthora parasitica</name>
    <dbReference type="NCBI Taxonomy" id="4792"/>
    <lineage>
        <taxon>Eukaryota</taxon>
        <taxon>Sar</taxon>
        <taxon>Stramenopiles</taxon>
        <taxon>Oomycota</taxon>
        <taxon>Peronosporomycetes</taxon>
        <taxon>Peronosporales</taxon>
        <taxon>Peronosporaceae</taxon>
        <taxon>Phytophthora</taxon>
    </lineage>
</organism>
<dbReference type="EMBL" id="LNFP01001217">
    <property type="protein sequence ID" value="KUF87141.1"/>
    <property type="molecule type" value="Genomic_DNA"/>
</dbReference>
<evidence type="ECO:0000313" key="3">
    <source>
        <dbReference type="EMBL" id="KUF87141.1"/>
    </source>
</evidence>